<dbReference type="PANTHER" id="PTHR34098:SF1">
    <property type="entry name" value="F-BOX ONLY PROTEIN 47"/>
    <property type="match status" value="1"/>
</dbReference>
<evidence type="ECO:0000313" key="3">
    <source>
        <dbReference type="Proteomes" id="UP001142055"/>
    </source>
</evidence>
<dbReference type="InterPro" id="IPR056622">
    <property type="entry name" value="ARM_FBXO47"/>
</dbReference>
<dbReference type="OMA" id="AFACVTM"/>
<name>A0A9Q0M0P9_BLOTA</name>
<evidence type="ECO:0000259" key="1">
    <source>
        <dbReference type="PROSITE" id="PS50181"/>
    </source>
</evidence>
<reference evidence="2" key="1">
    <citation type="submission" date="2022-12" db="EMBL/GenBank/DDBJ databases">
        <title>Genome assemblies of Blomia tropicalis.</title>
        <authorList>
            <person name="Cui Y."/>
        </authorList>
    </citation>
    <scope>NUCLEOTIDE SEQUENCE</scope>
    <source>
        <tissue evidence="2">Adult mites</tissue>
    </source>
</reference>
<organism evidence="2 3">
    <name type="scientific">Blomia tropicalis</name>
    <name type="common">Mite</name>
    <dbReference type="NCBI Taxonomy" id="40697"/>
    <lineage>
        <taxon>Eukaryota</taxon>
        <taxon>Metazoa</taxon>
        <taxon>Ecdysozoa</taxon>
        <taxon>Arthropoda</taxon>
        <taxon>Chelicerata</taxon>
        <taxon>Arachnida</taxon>
        <taxon>Acari</taxon>
        <taxon>Acariformes</taxon>
        <taxon>Sarcoptiformes</taxon>
        <taxon>Astigmata</taxon>
        <taxon>Glycyphagoidea</taxon>
        <taxon>Echimyopodidae</taxon>
        <taxon>Blomia</taxon>
    </lineage>
</organism>
<dbReference type="SUPFAM" id="SSF81383">
    <property type="entry name" value="F-box domain"/>
    <property type="match status" value="1"/>
</dbReference>
<gene>
    <name evidence="2" type="ORF">RDWZM_010287</name>
</gene>
<proteinExistence type="predicted"/>
<keyword evidence="3" id="KW-1185">Reference proteome</keyword>
<comment type="caution">
    <text evidence="2">The sequence shown here is derived from an EMBL/GenBank/DDBJ whole genome shotgun (WGS) entry which is preliminary data.</text>
</comment>
<dbReference type="InterPro" id="IPR001810">
    <property type="entry name" value="F-box_dom"/>
</dbReference>
<dbReference type="EMBL" id="JAPWDV010000004">
    <property type="protein sequence ID" value="KAJ6215787.1"/>
    <property type="molecule type" value="Genomic_DNA"/>
</dbReference>
<accession>A0A9Q0M0P9</accession>
<dbReference type="PANTHER" id="PTHR34098">
    <property type="entry name" value="F-BOX ONLY PROTEIN 47"/>
    <property type="match status" value="1"/>
</dbReference>
<dbReference type="InterPro" id="IPR038946">
    <property type="entry name" value="FBXO47"/>
</dbReference>
<dbReference type="Proteomes" id="UP001142055">
    <property type="component" value="Chromosome 4"/>
</dbReference>
<evidence type="ECO:0000313" key="2">
    <source>
        <dbReference type="EMBL" id="KAJ6215787.1"/>
    </source>
</evidence>
<dbReference type="AlphaFoldDB" id="A0A9Q0M0P9"/>
<feature type="domain" description="F-box" evidence="1">
    <location>
        <begin position="26"/>
        <end position="77"/>
    </location>
</feature>
<dbReference type="Pfam" id="PF00646">
    <property type="entry name" value="F-box"/>
    <property type="match status" value="1"/>
</dbReference>
<protein>
    <recommendedName>
        <fullName evidence="1">F-box domain-containing protein</fullName>
    </recommendedName>
</protein>
<dbReference type="InterPro" id="IPR036047">
    <property type="entry name" value="F-box-like_dom_sf"/>
</dbReference>
<dbReference type="Pfam" id="PF24467">
    <property type="entry name" value="ARM_FBXO47"/>
    <property type="match status" value="1"/>
</dbReference>
<sequence length="452" mass="52999">MAEITKFYTTIRGTKLAKQIVAKSSFGNFQSLPNEMFVEILRHLSIDDLGILSMTSSKIRAFIISTFILSPNGIRKLNNYQCLNLKTLSINYISIIFDKLVNEIPQSIGYFLKRCTFVLPTKIRIHLLEHIFEQTFGAPMLKVFENFNYPVARLVFKSYSKIINCFVSGWCDFEIYKVYDFLYEICAINRLIETVHVFTVASFGKLKLEIYIRSFFRMIFNQLPESGITIQEKLKWLLTKLNTFTRKQWAKVLMLIFGPLKEMGNNPITCHYIPWIELADQSFINNGLEDLGSIVSTLYHYNDYLNIDRQDVFKIFKEIIIIDFPWLRRNIAALLVNSGTIFSNAFLRYKFQESTYEVCTYLIYMNIISSKLDRNFDQVVQMTNELLIDLGEIFVEIHCQTLSNMIFDQFFDIVNFDDEDFEIFDFINPHIHLLRLSFNLVTDDDDGDQENP</sequence>
<dbReference type="PROSITE" id="PS50181">
    <property type="entry name" value="FBOX"/>
    <property type="match status" value="1"/>
</dbReference>